<evidence type="ECO:0000313" key="1">
    <source>
        <dbReference type="Proteomes" id="UP000515162"/>
    </source>
</evidence>
<sequence>MDFDHAIGYQCETRKLRLLVKFFSPDLLQQDFGEADKTKRVIADRTKRLLDFRTAFKGDVENNRISEIESQAIPKVLVMSLPSSNLRKESFSESESASKYQDHFSTIFLI</sequence>
<proteinExistence type="predicted"/>
<gene>
    <name evidence="2" type="primary">LOC117142390</name>
</gene>
<reference evidence="2" key="1">
    <citation type="submission" date="2025-08" db="UniProtKB">
        <authorList>
            <consortium name="RefSeq"/>
        </authorList>
    </citation>
    <scope>IDENTIFICATION</scope>
    <source>
        <strain evidence="2">Mau12</strain>
        <tissue evidence="2">Whole Body</tissue>
    </source>
</reference>
<evidence type="ECO:0000313" key="2">
    <source>
        <dbReference type="RefSeq" id="XP_033162223.1"/>
    </source>
</evidence>
<accession>A0A6P8K0T9</accession>
<organism evidence="1 2">
    <name type="scientific">Drosophila mauritiana</name>
    <name type="common">Fruit fly</name>
    <dbReference type="NCBI Taxonomy" id="7226"/>
    <lineage>
        <taxon>Eukaryota</taxon>
        <taxon>Metazoa</taxon>
        <taxon>Ecdysozoa</taxon>
        <taxon>Arthropoda</taxon>
        <taxon>Hexapoda</taxon>
        <taxon>Insecta</taxon>
        <taxon>Pterygota</taxon>
        <taxon>Neoptera</taxon>
        <taxon>Endopterygota</taxon>
        <taxon>Diptera</taxon>
        <taxon>Brachycera</taxon>
        <taxon>Muscomorpha</taxon>
        <taxon>Ephydroidea</taxon>
        <taxon>Drosophilidae</taxon>
        <taxon>Drosophila</taxon>
        <taxon>Sophophora</taxon>
    </lineage>
</organism>
<dbReference type="GeneID" id="117142390"/>
<name>A0A6P8K0T9_DROMA</name>
<keyword evidence="1" id="KW-1185">Reference proteome</keyword>
<protein>
    <submittedName>
        <fullName evidence="2">Uncharacterized protein LOC117142390</fullName>
    </submittedName>
</protein>
<dbReference type="Proteomes" id="UP000515162">
    <property type="component" value="Chromosome 3R"/>
</dbReference>
<dbReference type="AlphaFoldDB" id="A0A6P8K0T9"/>
<dbReference type="RefSeq" id="XP_033162223.1">
    <property type="nucleotide sequence ID" value="XM_033306332.1"/>
</dbReference>